<dbReference type="AlphaFoldDB" id="A0A0N4ZG13"/>
<feature type="transmembrane region" description="Helical" evidence="1">
    <location>
        <begin position="85"/>
        <end position="109"/>
    </location>
</feature>
<keyword evidence="2" id="KW-1185">Reference proteome</keyword>
<name>A0A0N4ZG13_PARTI</name>
<proteinExistence type="predicted"/>
<keyword evidence="1" id="KW-1133">Transmembrane helix</keyword>
<keyword evidence="1" id="KW-0472">Membrane</keyword>
<keyword evidence="1" id="KW-0812">Transmembrane</keyword>
<dbReference type="WBParaSite" id="PTRK_0000669100.1">
    <property type="protein sequence ID" value="PTRK_0000669100.1"/>
    <property type="gene ID" value="PTRK_0000669100"/>
</dbReference>
<evidence type="ECO:0000256" key="1">
    <source>
        <dbReference type="SAM" id="Phobius"/>
    </source>
</evidence>
<accession>A0A0N4ZG13</accession>
<protein>
    <submittedName>
        <fullName evidence="3">Single tm domain protein</fullName>
    </submittedName>
</protein>
<organism evidence="2 3">
    <name type="scientific">Parastrongyloides trichosuri</name>
    <name type="common">Possum-specific nematode worm</name>
    <dbReference type="NCBI Taxonomy" id="131310"/>
    <lineage>
        <taxon>Eukaryota</taxon>
        <taxon>Metazoa</taxon>
        <taxon>Ecdysozoa</taxon>
        <taxon>Nematoda</taxon>
        <taxon>Chromadorea</taxon>
        <taxon>Rhabditida</taxon>
        <taxon>Tylenchina</taxon>
        <taxon>Panagrolaimomorpha</taxon>
        <taxon>Strongyloidoidea</taxon>
        <taxon>Strongyloididae</taxon>
        <taxon>Parastrongyloides</taxon>
    </lineage>
</organism>
<sequence>MMVVGKTSSEDLESGSNAPHIKTIIPTYEEAMNSSEFNDIIRNHRYSRIQYIIPSITQQNYPPPQVTQYSNTEDVSRDKKVGSKIIALSILLIIMIPAVYILVVIVTNITPTKY</sequence>
<evidence type="ECO:0000313" key="3">
    <source>
        <dbReference type="WBParaSite" id="PTRK_0000669100.1"/>
    </source>
</evidence>
<dbReference type="Proteomes" id="UP000038045">
    <property type="component" value="Unplaced"/>
</dbReference>
<reference evidence="3" key="1">
    <citation type="submission" date="2017-02" db="UniProtKB">
        <authorList>
            <consortium name="WormBaseParasite"/>
        </authorList>
    </citation>
    <scope>IDENTIFICATION</scope>
</reference>
<evidence type="ECO:0000313" key="2">
    <source>
        <dbReference type="Proteomes" id="UP000038045"/>
    </source>
</evidence>